<keyword evidence="10" id="KW-0482">Metalloprotease</keyword>
<proteinExistence type="inferred from homology"/>
<evidence type="ECO:0000256" key="7">
    <source>
        <dbReference type="ARBA" id="ARBA00022723"/>
    </source>
</evidence>
<dbReference type="SUPFAM" id="SSF53187">
    <property type="entry name" value="Zn-dependent exopeptidases"/>
    <property type="match status" value="1"/>
</dbReference>
<keyword evidence="13" id="KW-1185">Reference proteome</keyword>
<comment type="catalytic activity">
    <reaction evidence="1">
        <text>Release of an N-terminal aspartate or glutamate from a peptide, with a preference for aspartate.</text>
        <dbReference type="EC" id="3.4.11.21"/>
    </reaction>
</comment>
<keyword evidence="8" id="KW-0378">Hydrolase</keyword>
<dbReference type="InterPro" id="IPR001948">
    <property type="entry name" value="Peptidase_M18"/>
</dbReference>
<dbReference type="Pfam" id="PF02127">
    <property type="entry name" value="Peptidase_M18"/>
    <property type="match status" value="1"/>
</dbReference>
<evidence type="ECO:0000256" key="8">
    <source>
        <dbReference type="ARBA" id="ARBA00022801"/>
    </source>
</evidence>
<dbReference type="NCBIfam" id="NF002759">
    <property type="entry name" value="PRK02813.1"/>
    <property type="match status" value="1"/>
</dbReference>
<evidence type="ECO:0000313" key="12">
    <source>
        <dbReference type="EMBL" id="GAA96104.1"/>
    </source>
</evidence>
<feature type="region of interest" description="Disordered" evidence="11">
    <location>
        <begin position="70"/>
        <end position="97"/>
    </location>
</feature>
<sequence length="592" mass="63862">MQSSESSLESASPFMITSRSVIVDHERTSDSPIIDKVQRVVWRSTLLASLHCRPSACVVLPRRFMRTISPDEATTGKQTTASTTSTPSRQTTMAQATTGAAAPTEALAFCDFVNVAPTPFHAVAEGVKMLEAAGFVRLKEGHSWETSEPRVKRGGKYYVTRNASSIVAFAVGEAYKPGNGFSIVGCHTDSPCFKIRPVSKADKSGFASVACETYGGGLFHTWLDRDLGIAGRVVVSDSSTSKSDSGYTSHLVNIARPVIRIPTIAIHLERTQNETFKYNLETEMVPIIGMVDKTLNAPVPTTATAAQPTNPLDLSAHHQPMLLSLLATSLSEITGKTIEPQQIHDFDLSLYDVQPSVVGGALNEYIFSARLDNLFSSFAALTGLAQGTASASSLSSQEDVKMIALWDNEEIGSVSAYGAMSNFLESILHRVASTLAVEGEVKDHTVVHTTLANSYLLSCDMGHSIHPGYPQKHQANHAPLINAGPAIKTNANQRYASTAQTIFLLRRVAALAEPAVPLQEYEVRNDMGCGSTIGPLVSRLGIRTVDIGCPQLSMHSVRETGGSKDIGSLIRLFETFFRHFRAVDRSFVTAET</sequence>
<dbReference type="GO" id="GO:0006508">
    <property type="term" value="P:proteolysis"/>
    <property type="evidence" value="ECO:0007669"/>
    <property type="project" value="UniProtKB-KW"/>
</dbReference>
<feature type="compositionally biased region" description="Low complexity" evidence="11">
    <location>
        <begin position="75"/>
        <end position="97"/>
    </location>
</feature>
<dbReference type="InterPro" id="IPR023358">
    <property type="entry name" value="Peptidase_M18_dom2"/>
</dbReference>
<dbReference type="PANTHER" id="PTHR28570">
    <property type="entry name" value="ASPARTYL AMINOPEPTIDASE"/>
    <property type="match status" value="1"/>
</dbReference>
<dbReference type="OrthoDB" id="9880441at2759"/>
<comment type="cofactor">
    <cofactor evidence="2">
        <name>Zn(2+)</name>
        <dbReference type="ChEBI" id="CHEBI:29105"/>
    </cofactor>
</comment>
<dbReference type="EC" id="3.4.11.21" evidence="4"/>
<evidence type="ECO:0000313" key="13">
    <source>
        <dbReference type="Proteomes" id="UP000009131"/>
    </source>
</evidence>
<dbReference type="STRING" id="764103.G7DZU4"/>
<dbReference type="GO" id="GO:0008237">
    <property type="term" value="F:metallopeptidase activity"/>
    <property type="evidence" value="ECO:0007669"/>
    <property type="project" value="UniProtKB-KW"/>
</dbReference>
<evidence type="ECO:0000256" key="5">
    <source>
        <dbReference type="ARBA" id="ARBA00022438"/>
    </source>
</evidence>
<evidence type="ECO:0000256" key="2">
    <source>
        <dbReference type="ARBA" id="ARBA00001947"/>
    </source>
</evidence>
<dbReference type="GO" id="GO:0008270">
    <property type="term" value="F:zinc ion binding"/>
    <property type="evidence" value="ECO:0007669"/>
    <property type="project" value="InterPro"/>
</dbReference>
<evidence type="ECO:0000256" key="11">
    <source>
        <dbReference type="SAM" id="MobiDB-lite"/>
    </source>
</evidence>
<dbReference type="Proteomes" id="UP000009131">
    <property type="component" value="Unassembled WGS sequence"/>
</dbReference>
<dbReference type="PANTHER" id="PTHR28570:SF3">
    <property type="entry name" value="ASPARTYL AMINOPEPTIDASE"/>
    <property type="match status" value="1"/>
</dbReference>
<evidence type="ECO:0000256" key="9">
    <source>
        <dbReference type="ARBA" id="ARBA00022833"/>
    </source>
</evidence>
<evidence type="ECO:0000256" key="6">
    <source>
        <dbReference type="ARBA" id="ARBA00022670"/>
    </source>
</evidence>
<dbReference type="SUPFAM" id="SSF101821">
    <property type="entry name" value="Aminopeptidase/glucanase lid domain"/>
    <property type="match status" value="1"/>
</dbReference>
<protein>
    <recommendedName>
        <fullName evidence="4">aspartyl aminopeptidase</fullName>
        <ecNumber evidence="4">3.4.11.21</ecNumber>
    </recommendedName>
</protein>
<dbReference type="GO" id="GO:0004177">
    <property type="term" value="F:aminopeptidase activity"/>
    <property type="evidence" value="ECO:0007669"/>
    <property type="project" value="UniProtKB-KW"/>
</dbReference>
<dbReference type="FunCoup" id="G7DZU4">
    <property type="interactions" value="292"/>
</dbReference>
<dbReference type="HOGENOM" id="CLU_019532_2_0_1"/>
<comment type="similarity">
    <text evidence="3">Belongs to the peptidase M18 family.</text>
</comment>
<evidence type="ECO:0000256" key="1">
    <source>
        <dbReference type="ARBA" id="ARBA00001335"/>
    </source>
</evidence>
<dbReference type="FunFam" id="2.30.250.10:FF:000001">
    <property type="entry name" value="Aspartyl aminopeptidase 1"/>
    <property type="match status" value="1"/>
</dbReference>
<keyword evidence="5" id="KW-0031">Aminopeptidase</keyword>
<keyword evidence="9" id="KW-0862">Zinc</keyword>
<dbReference type="Gene3D" id="3.40.630.10">
    <property type="entry name" value="Zn peptidases"/>
    <property type="match status" value="1"/>
</dbReference>
<keyword evidence="6" id="KW-0645">Protease</keyword>
<name>G7DZU4_MIXOS</name>
<evidence type="ECO:0000256" key="3">
    <source>
        <dbReference type="ARBA" id="ARBA00008290"/>
    </source>
</evidence>
<evidence type="ECO:0000256" key="10">
    <source>
        <dbReference type="ARBA" id="ARBA00023049"/>
    </source>
</evidence>
<dbReference type="AlphaFoldDB" id="G7DZU4"/>
<dbReference type="InParanoid" id="G7DZU4"/>
<reference evidence="12 13" key="1">
    <citation type="journal article" date="2011" name="J. Gen. Appl. Microbiol.">
        <title>Draft genome sequencing of the enigmatic basidiomycete Mixia osmundae.</title>
        <authorList>
            <person name="Nishida H."/>
            <person name="Nagatsuka Y."/>
            <person name="Sugiyama J."/>
        </authorList>
    </citation>
    <scope>NUCLEOTIDE SEQUENCE [LARGE SCALE GENOMIC DNA]</scope>
    <source>
        <strain evidence="13">CBS 9802 / IAM 14324 / JCM 22182 / KY 12970</strain>
    </source>
</reference>
<accession>G7DZU4</accession>
<comment type="caution">
    <text evidence="12">The sequence shown here is derived from an EMBL/GenBank/DDBJ whole genome shotgun (WGS) entry which is preliminary data.</text>
</comment>
<gene>
    <name evidence="12" type="primary">Mo02765</name>
    <name evidence="12" type="ORF">E5Q_02765</name>
</gene>
<dbReference type="eggNOG" id="KOG2596">
    <property type="taxonomic scope" value="Eukaryota"/>
</dbReference>
<dbReference type="EMBL" id="BABT02000074">
    <property type="protein sequence ID" value="GAA96104.1"/>
    <property type="molecule type" value="Genomic_DNA"/>
</dbReference>
<dbReference type="PRINTS" id="PR00932">
    <property type="entry name" value="AMINO1PTASE"/>
</dbReference>
<organism evidence="12 13">
    <name type="scientific">Mixia osmundae (strain CBS 9802 / IAM 14324 / JCM 22182 / KY 12970)</name>
    <dbReference type="NCBI Taxonomy" id="764103"/>
    <lineage>
        <taxon>Eukaryota</taxon>
        <taxon>Fungi</taxon>
        <taxon>Dikarya</taxon>
        <taxon>Basidiomycota</taxon>
        <taxon>Pucciniomycotina</taxon>
        <taxon>Mixiomycetes</taxon>
        <taxon>Mixiales</taxon>
        <taxon>Mixiaceae</taxon>
        <taxon>Mixia</taxon>
    </lineage>
</organism>
<keyword evidence="7" id="KW-0479">Metal-binding</keyword>
<dbReference type="Gene3D" id="2.30.250.10">
    <property type="entry name" value="Aminopeptidase i, Domain 2"/>
    <property type="match status" value="1"/>
</dbReference>
<dbReference type="GO" id="GO:0000324">
    <property type="term" value="C:fungal-type vacuole"/>
    <property type="evidence" value="ECO:0007669"/>
    <property type="project" value="TreeGrafter"/>
</dbReference>
<evidence type="ECO:0000256" key="4">
    <source>
        <dbReference type="ARBA" id="ARBA00011965"/>
    </source>
</evidence>
<reference evidence="12 13" key="2">
    <citation type="journal article" date="2012" name="Open Biol.">
        <title>Characteristics of nucleosomes and linker DNA regions on the genome of the basidiomycete Mixia osmundae revealed by mono- and dinucleosome mapping.</title>
        <authorList>
            <person name="Nishida H."/>
            <person name="Kondo S."/>
            <person name="Matsumoto T."/>
            <person name="Suzuki Y."/>
            <person name="Yoshikawa H."/>
            <person name="Taylor T.D."/>
            <person name="Sugiyama J."/>
        </authorList>
    </citation>
    <scope>NUCLEOTIDE SEQUENCE [LARGE SCALE GENOMIC DNA]</scope>
    <source>
        <strain evidence="13">CBS 9802 / IAM 14324 / JCM 22182 / KY 12970</strain>
    </source>
</reference>
<dbReference type="CDD" id="cd05658">
    <property type="entry name" value="M18_DAP"/>
    <property type="match status" value="1"/>
</dbReference>